<evidence type="ECO:0000256" key="8">
    <source>
        <dbReference type="ARBA" id="ARBA00024018"/>
    </source>
</evidence>
<dbReference type="Pfam" id="PF01494">
    <property type="entry name" value="FAD_binding_3"/>
    <property type="match status" value="1"/>
</dbReference>
<comment type="catalytic activity">
    <reaction evidence="9">
        <text>3-hydroxybenzoate + NADH + O2 + H(+) = 2,5-dihydroxybenzoate + NAD(+) + H2O</text>
        <dbReference type="Rhea" id="RHEA:22692"/>
        <dbReference type="ChEBI" id="CHEBI:15377"/>
        <dbReference type="ChEBI" id="CHEBI:15378"/>
        <dbReference type="ChEBI" id="CHEBI:15379"/>
        <dbReference type="ChEBI" id="CHEBI:16193"/>
        <dbReference type="ChEBI" id="CHEBI:57540"/>
        <dbReference type="ChEBI" id="CHEBI:57945"/>
        <dbReference type="ChEBI" id="CHEBI:58044"/>
        <dbReference type="EC" id="1.14.13.24"/>
    </reaction>
</comment>
<keyword evidence="6" id="KW-0520">NAD</keyword>
<accession>A0A2T2Y8H6</accession>
<dbReference type="NCBIfam" id="NF006021">
    <property type="entry name" value="PRK08163.1"/>
    <property type="match status" value="1"/>
</dbReference>
<dbReference type="GO" id="GO:0018669">
    <property type="term" value="F:3-hydroxybenzoate 6-monooxygenase activity"/>
    <property type="evidence" value="ECO:0007669"/>
    <property type="project" value="UniProtKB-EC"/>
</dbReference>
<comment type="cofactor">
    <cofactor evidence="1">
        <name>FAD</name>
        <dbReference type="ChEBI" id="CHEBI:57692"/>
    </cofactor>
</comment>
<dbReference type="EMBL" id="PYHO01000001">
    <property type="protein sequence ID" value="PSR48832.1"/>
    <property type="molecule type" value="Genomic_DNA"/>
</dbReference>
<dbReference type="Proteomes" id="UP000240892">
    <property type="component" value="Unassembled WGS sequence"/>
</dbReference>
<dbReference type="EC" id="1.14.13.24" evidence="10"/>
<evidence type="ECO:0000256" key="9">
    <source>
        <dbReference type="ARBA" id="ARBA00050623"/>
    </source>
</evidence>
<sequence>MAKVTRAIIVGGGIGGAATALSLARQGIQVMLLEQAHEIGEIGAGIQLGPNAFSALDSLGVGEVARQRAVFTDHITMMDAVNGEEVISIETGQAFRDHFGGPYAVIHRVDIHATVWEAALQHPGVKYRTSTHVTDIRQTADDVTVFDDKGNSWTADILIGCDGVKSVVRQSLLSDTPRVTGHVVYRAVVEREDMPEDLRINAPVLWAGPHCHLVHYPLRGGKQYNLVVTFHSRETEEWGVRDGSKEEVLSYFKGIHPRPRQMLDKSTTWRRWSTADREPVEKWGNDRITLVGDSAHPVAQYMAQGACMALEDAVTLGKALTECDGDAARAFALYESVRIPRTARIVWSTREMGRLYHAAGVERQVRNLLWKGKTQDEFYRGIEWLYGWKEDNCLQPR</sequence>
<keyword evidence="3" id="KW-0058">Aromatic hydrocarbons catabolism</keyword>
<dbReference type="FunFam" id="3.50.50.60:FF:000131">
    <property type="entry name" value="3-hydroxybenzoate 6-monooxygenase"/>
    <property type="match status" value="1"/>
</dbReference>
<keyword evidence="14" id="KW-1185">Reference proteome</keyword>
<dbReference type="InterPro" id="IPR050493">
    <property type="entry name" value="FAD-dep_Monooxygenase_BioMet"/>
</dbReference>
<proteinExistence type="inferred from homology"/>
<evidence type="ECO:0000256" key="2">
    <source>
        <dbReference type="ARBA" id="ARBA00022630"/>
    </source>
</evidence>
<dbReference type="RefSeq" id="WP_106924418.1">
    <property type="nucleotide sequence ID" value="NZ_CABMMU010000001.1"/>
</dbReference>
<dbReference type="PANTHER" id="PTHR13789:SF318">
    <property type="entry name" value="GERANYLGERANYL DIPHOSPHATE REDUCTASE"/>
    <property type="match status" value="1"/>
</dbReference>
<comment type="similarity">
    <text evidence="8">Belongs to the 3-hydroxybenzoate 6-hydroxylase family.</text>
</comment>
<dbReference type="PANTHER" id="PTHR13789">
    <property type="entry name" value="MONOOXYGENASE"/>
    <property type="match status" value="1"/>
</dbReference>
<organism evidence="13 14">
    <name type="scientific">Kluyvera genomosp. 2</name>
    <dbReference type="NCBI Taxonomy" id="2774054"/>
    <lineage>
        <taxon>Bacteria</taxon>
        <taxon>Pseudomonadati</taxon>
        <taxon>Pseudomonadota</taxon>
        <taxon>Gammaproteobacteria</taxon>
        <taxon>Enterobacterales</taxon>
        <taxon>Enterobacteriaceae</taxon>
        <taxon>Kluyvera</taxon>
    </lineage>
</organism>
<dbReference type="SUPFAM" id="SSF51905">
    <property type="entry name" value="FAD/NAD(P)-binding domain"/>
    <property type="match status" value="1"/>
</dbReference>
<keyword evidence="7 13" id="KW-0503">Monooxygenase</keyword>
<evidence type="ECO:0000256" key="4">
    <source>
        <dbReference type="ARBA" id="ARBA00022827"/>
    </source>
</evidence>
<evidence type="ECO:0000256" key="5">
    <source>
        <dbReference type="ARBA" id="ARBA00023002"/>
    </source>
</evidence>
<evidence type="ECO:0000256" key="7">
    <source>
        <dbReference type="ARBA" id="ARBA00023033"/>
    </source>
</evidence>
<dbReference type="AlphaFoldDB" id="A0A2T2Y8H6"/>
<dbReference type="SUPFAM" id="SSF54373">
    <property type="entry name" value="FAD-linked reductases, C-terminal domain"/>
    <property type="match status" value="1"/>
</dbReference>
<protein>
    <recommendedName>
        <fullName evidence="11">3-hydroxybenzoate 6-hydroxylase</fullName>
        <ecNumber evidence="10">1.14.13.24</ecNumber>
    </recommendedName>
</protein>
<keyword evidence="4" id="KW-0274">FAD</keyword>
<gene>
    <name evidence="13" type="ORF">C8256_02255</name>
</gene>
<keyword evidence="2" id="KW-0285">Flavoprotein</keyword>
<comment type="caution">
    <text evidence="13">The sequence shown here is derived from an EMBL/GenBank/DDBJ whole genome shotgun (WGS) entry which is preliminary data.</text>
</comment>
<dbReference type="STRING" id="1006000.GKAS_01715"/>
<reference evidence="13 14" key="1">
    <citation type="submission" date="2018-03" db="EMBL/GenBank/DDBJ databases">
        <title>First report of an OXA-48+CTX-M-M-producing Kluyvera ascorbata clone recovered from patients admitted in a University Hospital in Madrid, Spain.</title>
        <authorList>
            <person name="Hernandez-Garcia M."/>
            <person name="Leon-Sampedro R."/>
            <person name="Perez-Viso B."/>
            <person name="Morosini M.I."/>
            <person name="Lopez-Fresnena N."/>
            <person name="Coque T.M."/>
            <person name="Bonten M."/>
            <person name="Malhotra-Kumar S."/>
            <person name="Ruiz-Garbajosa P."/>
            <person name="Canton R."/>
        </authorList>
    </citation>
    <scope>NUCLEOTIDE SEQUENCE [LARGE SCALE GENOMIC DNA]</scope>
    <source>
        <strain evidence="13 14">KA2</strain>
    </source>
</reference>
<keyword evidence="5" id="KW-0560">Oxidoreductase</keyword>
<dbReference type="GO" id="GO:0071949">
    <property type="term" value="F:FAD binding"/>
    <property type="evidence" value="ECO:0007669"/>
    <property type="project" value="InterPro"/>
</dbReference>
<evidence type="ECO:0000256" key="3">
    <source>
        <dbReference type="ARBA" id="ARBA00022797"/>
    </source>
</evidence>
<name>A0A2T2Y8H6_9ENTR</name>
<evidence type="ECO:0000259" key="12">
    <source>
        <dbReference type="Pfam" id="PF01494"/>
    </source>
</evidence>
<evidence type="ECO:0000256" key="11">
    <source>
        <dbReference type="ARBA" id="ARBA00071607"/>
    </source>
</evidence>
<evidence type="ECO:0000313" key="13">
    <source>
        <dbReference type="EMBL" id="PSR48832.1"/>
    </source>
</evidence>
<dbReference type="InterPro" id="IPR036188">
    <property type="entry name" value="FAD/NAD-bd_sf"/>
</dbReference>
<dbReference type="InterPro" id="IPR002938">
    <property type="entry name" value="FAD-bd"/>
</dbReference>
<evidence type="ECO:0000256" key="1">
    <source>
        <dbReference type="ARBA" id="ARBA00001974"/>
    </source>
</evidence>
<evidence type="ECO:0000313" key="14">
    <source>
        <dbReference type="Proteomes" id="UP000240892"/>
    </source>
</evidence>
<dbReference type="PRINTS" id="PR00420">
    <property type="entry name" value="RNGMNOXGNASE"/>
</dbReference>
<evidence type="ECO:0000256" key="10">
    <source>
        <dbReference type="ARBA" id="ARBA00066995"/>
    </source>
</evidence>
<evidence type="ECO:0000256" key="6">
    <source>
        <dbReference type="ARBA" id="ARBA00023027"/>
    </source>
</evidence>
<dbReference type="Gene3D" id="3.50.50.60">
    <property type="entry name" value="FAD/NAD(P)-binding domain"/>
    <property type="match status" value="1"/>
</dbReference>
<feature type="domain" description="FAD-binding" evidence="12">
    <location>
        <begin position="5"/>
        <end position="345"/>
    </location>
</feature>